<gene>
    <name evidence="4" type="ORF">TPAR_08402</name>
</gene>
<dbReference type="EMBL" id="PKSG01001047">
    <property type="protein sequence ID" value="POR31392.1"/>
    <property type="molecule type" value="Genomic_DNA"/>
</dbReference>
<dbReference type="InterPro" id="IPR002347">
    <property type="entry name" value="SDR_fam"/>
</dbReference>
<evidence type="ECO:0000256" key="2">
    <source>
        <dbReference type="ARBA" id="ARBA00022857"/>
    </source>
</evidence>
<dbReference type="Gene3D" id="3.40.50.720">
    <property type="entry name" value="NAD(P)-binding Rossmann-like Domain"/>
    <property type="match status" value="1"/>
</dbReference>
<evidence type="ECO:0000256" key="3">
    <source>
        <dbReference type="ARBA" id="ARBA00023002"/>
    </source>
</evidence>
<dbReference type="SUPFAM" id="SSF51735">
    <property type="entry name" value="NAD(P)-binding Rossmann-fold domains"/>
    <property type="match status" value="1"/>
</dbReference>
<keyword evidence="2" id="KW-0521">NADP</keyword>
<dbReference type="AlphaFoldDB" id="A0A2S4KMH5"/>
<dbReference type="STRING" id="94208.A0A2S4KMH5"/>
<dbReference type="PRINTS" id="PR00081">
    <property type="entry name" value="GDHRDH"/>
</dbReference>
<accession>A0A2S4KMH5</accession>
<dbReference type="GO" id="GO:0005737">
    <property type="term" value="C:cytoplasm"/>
    <property type="evidence" value="ECO:0007669"/>
    <property type="project" value="TreeGrafter"/>
</dbReference>
<dbReference type="Proteomes" id="UP000237481">
    <property type="component" value="Unassembled WGS sequence"/>
</dbReference>
<dbReference type="OrthoDB" id="5371740at2759"/>
<proteinExistence type="inferred from homology"/>
<dbReference type="InterPro" id="IPR020904">
    <property type="entry name" value="Sc_DH/Rdtase_CS"/>
</dbReference>
<dbReference type="PANTHER" id="PTHR44229:SF4">
    <property type="entry name" value="15-HYDROXYPROSTAGLANDIN DEHYDROGENASE [NAD(+)]"/>
    <property type="match status" value="1"/>
</dbReference>
<evidence type="ECO:0008006" key="6">
    <source>
        <dbReference type="Google" id="ProtNLM"/>
    </source>
</evidence>
<keyword evidence="5" id="KW-1185">Reference proteome</keyword>
<keyword evidence="3" id="KW-0560">Oxidoreductase</keyword>
<evidence type="ECO:0000313" key="4">
    <source>
        <dbReference type="EMBL" id="POR31392.1"/>
    </source>
</evidence>
<dbReference type="InterPro" id="IPR036291">
    <property type="entry name" value="NAD(P)-bd_dom_sf"/>
</dbReference>
<dbReference type="PROSITE" id="PS00061">
    <property type="entry name" value="ADH_SHORT"/>
    <property type="match status" value="1"/>
</dbReference>
<comment type="similarity">
    <text evidence="1">Belongs to the short-chain dehydrogenases/reductases (SDR) family.</text>
</comment>
<comment type="caution">
    <text evidence="4">The sequence shown here is derived from an EMBL/GenBank/DDBJ whole genome shotgun (WGS) entry which is preliminary data.</text>
</comment>
<sequence>MTTYSISVDDLASLRDKTILITGAATGIGRSAVKVALENGAKVAVGDWNEEAAALIAPFGDRALFKKCDVSNWDNVLSLFEEAHNKFGVIHSVISNAGINTHEGFLSDEFDEKSGKLLAPSLKSIDVNLVGPIYVTKCAIHFFRKWPDVASQLVINSSAGAFFPAPPIYLYCAAKTGLLGLMRALRTETIEENITINAVAPWLTITPMVLPNWLQKWGDLPKNSTTGVANALFLPILQPKVNGKSFFVAGDQIIDFEDTLYNAEPQWMGEQLSSDVRAGQKLLLGTI</sequence>
<dbReference type="Pfam" id="PF00106">
    <property type="entry name" value="adh_short"/>
    <property type="match status" value="1"/>
</dbReference>
<evidence type="ECO:0000256" key="1">
    <source>
        <dbReference type="ARBA" id="ARBA00006484"/>
    </source>
</evidence>
<evidence type="ECO:0000313" key="5">
    <source>
        <dbReference type="Proteomes" id="UP000237481"/>
    </source>
</evidence>
<dbReference type="PANTHER" id="PTHR44229">
    <property type="entry name" value="15-HYDROXYPROSTAGLANDIN DEHYDROGENASE [NAD(+)]"/>
    <property type="match status" value="1"/>
</dbReference>
<organism evidence="4 5">
    <name type="scientific">Tolypocladium paradoxum</name>
    <dbReference type="NCBI Taxonomy" id="94208"/>
    <lineage>
        <taxon>Eukaryota</taxon>
        <taxon>Fungi</taxon>
        <taxon>Dikarya</taxon>
        <taxon>Ascomycota</taxon>
        <taxon>Pezizomycotina</taxon>
        <taxon>Sordariomycetes</taxon>
        <taxon>Hypocreomycetidae</taxon>
        <taxon>Hypocreales</taxon>
        <taxon>Ophiocordycipitaceae</taxon>
        <taxon>Tolypocladium</taxon>
    </lineage>
</organism>
<protein>
    <recommendedName>
        <fullName evidence="6">NAD(P)-binding protein</fullName>
    </recommendedName>
</protein>
<dbReference type="GO" id="GO:0016616">
    <property type="term" value="F:oxidoreductase activity, acting on the CH-OH group of donors, NAD or NADP as acceptor"/>
    <property type="evidence" value="ECO:0007669"/>
    <property type="project" value="TreeGrafter"/>
</dbReference>
<reference evidence="4 5" key="1">
    <citation type="submission" date="2018-01" db="EMBL/GenBank/DDBJ databases">
        <title>Harnessing the power of phylogenomics to disentangle the directionality and signatures of interkingdom host jumping in the parasitic fungal genus Tolypocladium.</title>
        <authorList>
            <person name="Quandt C.A."/>
            <person name="Patterson W."/>
            <person name="Spatafora J.W."/>
        </authorList>
    </citation>
    <scope>NUCLEOTIDE SEQUENCE [LARGE SCALE GENOMIC DNA]</scope>
    <source>
        <strain evidence="4 5">NRBC 100945</strain>
    </source>
</reference>
<name>A0A2S4KMH5_9HYPO</name>